<comment type="caution">
    <text evidence="2">The sequence shown here is derived from an EMBL/GenBank/DDBJ whole genome shotgun (WGS) entry which is preliminary data.</text>
</comment>
<accession>A0AAD5U9G6</accession>
<protein>
    <recommendedName>
        <fullName evidence="1">N-acetyltransferase domain-containing protein</fullName>
    </recommendedName>
</protein>
<keyword evidence="3" id="KW-1185">Reference proteome</keyword>
<dbReference type="PROSITE" id="PS51186">
    <property type="entry name" value="GNAT"/>
    <property type="match status" value="1"/>
</dbReference>
<dbReference type="Pfam" id="PF00583">
    <property type="entry name" value="Acetyltransf_1"/>
    <property type="match status" value="1"/>
</dbReference>
<dbReference type="SUPFAM" id="SSF55729">
    <property type="entry name" value="Acyl-CoA N-acyltransferases (Nat)"/>
    <property type="match status" value="1"/>
</dbReference>
<evidence type="ECO:0000313" key="3">
    <source>
        <dbReference type="Proteomes" id="UP001210925"/>
    </source>
</evidence>
<dbReference type="CDD" id="cd04301">
    <property type="entry name" value="NAT_SF"/>
    <property type="match status" value="1"/>
</dbReference>
<feature type="domain" description="N-acetyltransferase" evidence="1">
    <location>
        <begin position="2"/>
        <end position="178"/>
    </location>
</feature>
<dbReference type="AlphaFoldDB" id="A0AAD5U9G6"/>
<dbReference type="InterPro" id="IPR000182">
    <property type="entry name" value="GNAT_dom"/>
</dbReference>
<proteinExistence type="predicted"/>
<dbReference type="GO" id="GO:0016747">
    <property type="term" value="F:acyltransferase activity, transferring groups other than amino-acyl groups"/>
    <property type="evidence" value="ECO:0007669"/>
    <property type="project" value="InterPro"/>
</dbReference>
<dbReference type="InterPro" id="IPR016181">
    <property type="entry name" value="Acyl_CoA_acyltransferase"/>
</dbReference>
<evidence type="ECO:0000259" key="1">
    <source>
        <dbReference type="PROSITE" id="PS51186"/>
    </source>
</evidence>
<organism evidence="2 3">
    <name type="scientific">Boothiomyces macroporosus</name>
    <dbReference type="NCBI Taxonomy" id="261099"/>
    <lineage>
        <taxon>Eukaryota</taxon>
        <taxon>Fungi</taxon>
        <taxon>Fungi incertae sedis</taxon>
        <taxon>Chytridiomycota</taxon>
        <taxon>Chytridiomycota incertae sedis</taxon>
        <taxon>Chytridiomycetes</taxon>
        <taxon>Rhizophydiales</taxon>
        <taxon>Terramycetaceae</taxon>
        <taxon>Boothiomyces</taxon>
    </lineage>
</organism>
<reference evidence="2" key="1">
    <citation type="submission" date="2020-05" db="EMBL/GenBank/DDBJ databases">
        <title>Phylogenomic resolution of chytrid fungi.</title>
        <authorList>
            <person name="Stajich J.E."/>
            <person name="Amses K."/>
            <person name="Simmons R."/>
            <person name="Seto K."/>
            <person name="Myers J."/>
            <person name="Bonds A."/>
            <person name="Quandt C.A."/>
            <person name="Barry K."/>
            <person name="Liu P."/>
            <person name="Grigoriev I."/>
            <person name="Longcore J.E."/>
            <person name="James T.Y."/>
        </authorList>
    </citation>
    <scope>NUCLEOTIDE SEQUENCE</scope>
    <source>
        <strain evidence="2">PLAUS21</strain>
    </source>
</reference>
<gene>
    <name evidence="2" type="ORF">HK103_002609</name>
</gene>
<sequence length="178" mass="20381">MSQIGKAQPHHLPQILHLSFINNKKNLSPEELAGGFTTAEYSLEFLQQLQKETPPIVALDNDTVVGYIIVSPKHLSNGHPYLIEFVDKIENKDYKDFKKLQYLLIGQLCIAKEFRGKGLVNKMYAAMEEEYKDFDCAIADVDLKNEPSRRAHYKAGWKVFGEDMYGGVPCEFIIKEFH</sequence>
<dbReference type="Gene3D" id="3.40.630.30">
    <property type="match status" value="1"/>
</dbReference>
<dbReference type="EMBL" id="JADGKB010000197">
    <property type="protein sequence ID" value="KAJ3251164.1"/>
    <property type="molecule type" value="Genomic_DNA"/>
</dbReference>
<evidence type="ECO:0000313" key="2">
    <source>
        <dbReference type="EMBL" id="KAJ3251164.1"/>
    </source>
</evidence>
<dbReference type="Proteomes" id="UP001210925">
    <property type="component" value="Unassembled WGS sequence"/>
</dbReference>
<name>A0AAD5U9G6_9FUNG</name>